<dbReference type="SUPFAM" id="SSF56436">
    <property type="entry name" value="C-type lectin-like"/>
    <property type="match status" value="1"/>
</dbReference>
<evidence type="ECO:0000313" key="2">
    <source>
        <dbReference type="Proteomes" id="UP000288216"/>
    </source>
</evidence>
<dbReference type="AlphaFoldDB" id="A0A401QGQ9"/>
<dbReference type="Gene3D" id="3.10.100.10">
    <property type="entry name" value="Mannose-Binding Protein A, subunit A"/>
    <property type="match status" value="1"/>
</dbReference>
<comment type="caution">
    <text evidence="1">The sequence shown here is derived from an EMBL/GenBank/DDBJ whole genome shotgun (WGS) entry which is preliminary data.</text>
</comment>
<name>A0A401QGQ9_SCYTO</name>
<accession>A0A401QGQ9</accession>
<reference evidence="1 2" key="1">
    <citation type="journal article" date="2018" name="Nat. Ecol. Evol.">
        <title>Shark genomes provide insights into elasmobranch evolution and the origin of vertebrates.</title>
        <authorList>
            <person name="Hara Y"/>
            <person name="Yamaguchi K"/>
            <person name="Onimaru K"/>
            <person name="Kadota M"/>
            <person name="Koyanagi M"/>
            <person name="Keeley SD"/>
            <person name="Tatsumi K"/>
            <person name="Tanaka K"/>
            <person name="Motone F"/>
            <person name="Kageyama Y"/>
            <person name="Nozu R"/>
            <person name="Adachi N"/>
            <person name="Nishimura O"/>
            <person name="Nakagawa R"/>
            <person name="Tanegashima C"/>
            <person name="Kiyatake I"/>
            <person name="Matsumoto R"/>
            <person name="Murakumo K"/>
            <person name="Nishida K"/>
            <person name="Terakita A"/>
            <person name="Kuratani S"/>
            <person name="Sato K"/>
            <person name="Hyodo S Kuraku.S."/>
        </authorList>
    </citation>
    <scope>NUCLEOTIDE SEQUENCE [LARGE SCALE GENOMIC DNA]</scope>
</reference>
<organism evidence="1 2">
    <name type="scientific">Scyliorhinus torazame</name>
    <name type="common">Cloudy catshark</name>
    <name type="synonym">Catulus torazame</name>
    <dbReference type="NCBI Taxonomy" id="75743"/>
    <lineage>
        <taxon>Eukaryota</taxon>
        <taxon>Metazoa</taxon>
        <taxon>Chordata</taxon>
        <taxon>Craniata</taxon>
        <taxon>Vertebrata</taxon>
        <taxon>Chondrichthyes</taxon>
        <taxon>Elasmobranchii</taxon>
        <taxon>Galeomorphii</taxon>
        <taxon>Galeoidea</taxon>
        <taxon>Carcharhiniformes</taxon>
        <taxon>Scyliorhinidae</taxon>
        <taxon>Scyliorhinus</taxon>
    </lineage>
</organism>
<sequence>MLPEPACQNLQCPRHWLYFNESCYYFSTNQASWNAS</sequence>
<feature type="non-terminal residue" evidence="1">
    <location>
        <position position="36"/>
    </location>
</feature>
<evidence type="ECO:0000313" key="1">
    <source>
        <dbReference type="EMBL" id="GCB84565.1"/>
    </source>
</evidence>
<dbReference type="InterPro" id="IPR016186">
    <property type="entry name" value="C-type_lectin-like/link_sf"/>
</dbReference>
<proteinExistence type="predicted"/>
<dbReference type="InterPro" id="IPR016187">
    <property type="entry name" value="CTDL_fold"/>
</dbReference>
<keyword evidence="2" id="KW-1185">Reference proteome</keyword>
<dbReference type="Proteomes" id="UP000288216">
    <property type="component" value="Unassembled WGS sequence"/>
</dbReference>
<dbReference type="EMBL" id="BFAA01069498">
    <property type="protein sequence ID" value="GCB84565.1"/>
    <property type="molecule type" value="Genomic_DNA"/>
</dbReference>
<gene>
    <name evidence="1" type="ORF">scyTo_0025057</name>
</gene>
<protein>
    <submittedName>
        <fullName evidence="1">Uncharacterized protein</fullName>
    </submittedName>
</protein>
<dbReference type="OrthoDB" id="6337382at2759"/>